<dbReference type="CDD" id="cd10801">
    <property type="entry name" value="LamB_YcsF_like_1"/>
    <property type="match status" value="1"/>
</dbReference>
<dbReference type="eggNOG" id="COG1540">
    <property type="taxonomic scope" value="Bacteria"/>
</dbReference>
<dbReference type="STRING" id="1189612.A33Q_1355"/>
<organism evidence="1 2">
    <name type="scientific">Indibacter alkaliphilus (strain CCUG 57479 / KCTC 22604 / LW1)</name>
    <dbReference type="NCBI Taxonomy" id="1189612"/>
    <lineage>
        <taxon>Bacteria</taxon>
        <taxon>Pseudomonadati</taxon>
        <taxon>Bacteroidota</taxon>
        <taxon>Cytophagia</taxon>
        <taxon>Cytophagales</taxon>
        <taxon>Cyclobacteriaceae</taxon>
    </lineage>
</organism>
<reference evidence="1 2" key="1">
    <citation type="journal article" date="2013" name="Genome Announc.">
        <title>Draft Genome Sequence of Indibacter alkaliphilus Strain LW1T, Isolated from Lonar Lake, a Haloalkaline Lake in the Buldana District of Maharashtra, India.</title>
        <authorList>
            <person name="Singh A."/>
            <person name="Kumar Jangir P."/>
            <person name="Sharma R."/>
            <person name="Singh A."/>
            <person name="Kumar Pinnaka A."/>
            <person name="Shivaji S."/>
        </authorList>
    </citation>
    <scope>NUCLEOTIDE SEQUENCE [LARGE SCALE GENOMIC DNA]</scope>
    <source>
        <strain evidence="2">CCUG 57479 / KCTC 22604 / LW1</strain>
    </source>
</reference>
<dbReference type="SUPFAM" id="SSF88713">
    <property type="entry name" value="Glycoside hydrolase/deacetylase"/>
    <property type="match status" value="1"/>
</dbReference>
<comment type="caution">
    <text evidence="1">The sequence shown here is derived from an EMBL/GenBank/DDBJ whole genome shotgun (WGS) entry which is preliminary data.</text>
</comment>
<protein>
    <submittedName>
        <fullName evidence="1">Lactam utilization protein LamB</fullName>
    </submittedName>
</protein>
<dbReference type="OrthoDB" id="9773478at2"/>
<sequence>MDINCDLGEGLGNDKDLIPFLDTCNIACGGHAGNRDTVLSTMRLAKEQSVKIGAHPSFPDSQNFGRKEMEIEPSILKNSLIHQLDLFFEIAVKENMNVHHIKPHGALYNKAAKDENTARLILELIVEKYTGTILYCPPNSMMESLAANYAVAIHREVFADRTYQDDLSLTNRKELNALLTTPDEVISHLSLIFERKSIRSLSGKIFPIQADTVCVHGDNPAALEILKSIHFNFG</sequence>
<dbReference type="AlphaFoldDB" id="S2E2K0"/>
<keyword evidence="2" id="KW-1185">Reference proteome</keyword>
<dbReference type="Pfam" id="PF03746">
    <property type="entry name" value="LamB_YcsF"/>
    <property type="match status" value="1"/>
</dbReference>
<dbReference type="EMBL" id="ALWO02000023">
    <property type="protein sequence ID" value="EOZ98701.1"/>
    <property type="molecule type" value="Genomic_DNA"/>
</dbReference>
<accession>S2E2K0</accession>
<gene>
    <name evidence="1" type="ORF">A33Q_1355</name>
</gene>
<dbReference type="InterPro" id="IPR011330">
    <property type="entry name" value="Glyco_hydro/deAcase_b/a-brl"/>
</dbReference>
<name>S2E2K0_INDAL</name>
<evidence type="ECO:0000313" key="2">
    <source>
        <dbReference type="Proteomes" id="UP000006073"/>
    </source>
</evidence>
<dbReference type="GO" id="GO:0005975">
    <property type="term" value="P:carbohydrate metabolic process"/>
    <property type="evidence" value="ECO:0007669"/>
    <property type="project" value="InterPro"/>
</dbReference>
<dbReference type="InterPro" id="IPR005501">
    <property type="entry name" value="LamB/YcsF/PxpA-like"/>
</dbReference>
<dbReference type="PANTHER" id="PTHR30292">
    <property type="entry name" value="UNCHARACTERIZED PROTEIN YBGL-RELATED"/>
    <property type="match status" value="1"/>
</dbReference>
<dbReference type="Gene3D" id="3.20.20.370">
    <property type="entry name" value="Glycoside hydrolase/deacetylase"/>
    <property type="match status" value="1"/>
</dbReference>
<dbReference type="NCBIfam" id="NF003816">
    <property type="entry name" value="PRK05406.1-5"/>
    <property type="match status" value="1"/>
</dbReference>
<proteinExistence type="predicted"/>
<dbReference type="PANTHER" id="PTHR30292:SF0">
    <property type="entry name" value="5-OXOPROLINASE SUBUNIT A"/>
    <property type="match status" value="1"/>
</dbReference>
<dbReference type="NCBIfam" id="NF003814">
    <property type="entry name" value="PRK05406.1-3"/>
    <property type="match status" value="1"/>
</dbReference>
<dbReference type="Proteomes" id="UP000006073">
    <property type="component" value="Unassembled WGS sequence"/>
</dbReference>
<evidence type="ECO:0000313" key="1">
    <source>
        <dbReference type="EMBL" id="EOZ98701.1"/>
    </source>
</evidence>